<keyword evidence="4" id="KW-1185">Reference proteome</keyword>
<dbReference type="HOGENOM" id="CLU_180079_1_1_11"/>
<accession>C8XFY9</accession>
<organism evidence="3 4">
    <name type="scientific">Nakamurella multipartita (strain ATCC 700099 / DSM 44233 / CIP 104796 / JCM 9543 / NBRC 105858 / Y-104)</name>
    <name type="common">Microsphaera multipartita</name>
    <dbReference type="NCBI Taxonomy" id="479431"/>
    <lineage>
        <taxon>Bacteria</taxon>
        <taxon>Bacillati</taxon>
        <taxon>Actinomycetota</taxon>
        <taxon>Actinomycetes</taxon>
        <taxon>Nakamurellales</taxon>
        <taxon>Nakamurellaceae</taxon>
        <taxon>Nakamurella</taxon>
    </lineage>
</organism>
<feature type="compositionally biased region" description="Polar residues" evidence="1">
    <location>
        <begin position="15"/>
        <end position="24"/>
    </location>
</feature>
<evidence type="ECO:0000256" key="1">
    <source>
        <dbReference type="SAM" id="MobiDB-lite"/>
    </source>
</evidence>
<dbReference type="Pfam" id="PF11160">
    <property type="entry name" value="Hva1_TUDOR"/>
    <property type="match status" value="1"/>
</dbReference>
<reference evidence="3 4" key="2">
    <citation type="journal article" date="2010" name="Stand. Genomic Sci.">
        <title>Complete genome sequence of Nakamurella multipartita type strain (Y-104).</title>
        <authorList>
            <person name="Tice H."/>
            <person name="Mayilraj S."/>
            <person name="Sims D."/>
            <person name="Lapidus A."/>
            <person name="Nolan M."/>
            <person name="Lucas S."/>
            <person name="Glavina Del Rio T."/>
            <person name="Copeland A."/>
            <person name="Cheng J.F."/>
            <person name="Meincke L."/>
            <person name="Bruce D."/>
            <person name="Goodwin L."/>
            <person name="Pitluck S."/>
            <person name="Ivanova N."/>
            <person name="Mavromatis K."/>
            <person name="Ovchinnikova G."/>
            <person name="Pati A."/>
            <person name="Chen A."/>
            <person name="Palaniappan K."/>
            <person name="Land M."/>
            <person name="Hauser L."/>
            <person name="Chang Y.J."/>
            <person name="Jeffries C.D."/>
            <person name="Detter J.C."/>
            <person name="Brettin T."/>
            <person name="Rohde M."/>
            <person name="Goker M."/>
            <person name="Bristow J."/>
            <person name="Eisen J.A."/>
            <person name="Markowitz V."/>
            <person name="Hugenholtz P."/>
            <person name="Kyrpides N.C."/>
            <person name="Klenk H.P."/>
            <person name="Chen F."/>
        </authorList>
    </citation>
    <scope>NUCLEOTIDE SEQUENCE [LARGE SCALE GENOMIC DNA]</scope>
    <source>
        <strain evidence="4">ATCC 700099 / DSM 44233 / CIP 104796 / JCM 9543 / NBRC 105858 / Y-104</strain>
    </source>
</reference>
<dbReference type="eggNOG" id="ENOG50336GE">
    <property type="taxonomic scope" value="Bacteria"/>
</dbReference>
<feature type="region of interest" description="Disordered" evidence="1">
    <location>
        <begin position="1"/>
        <end position="78"/>
    </location>
</feature>
<sequence>MSKGEGSFEPGDEVSWQTHGTTTHGRVEKVITKDTEAAGRTVRASEDDPQYLVRSDKSGRTAVHKPDALDADESQARS</sequence>
<name>C8XFY9_NAKMY</name>
<dbReference type="Gene3D" id="2.30.30.1060">
    <property type="match status" value="1"/>
</dbReference>
<dbReference type="InParanoid" id="C8XFY9"/>
<evidence type="ECO:0000259" key="2">
    <source>
        <dbReference type="Pfam" id="PF11160"/>
    </source>
</evidence>
<dbReference type="RefSeq" id="WP_015747003.1">
    <property type="nucleotide sequence ID" value="NC_013235.1"/>
</dbReference>
<gene>
    <name evidence="3" type="ordered locus">Namu_1710</name>
</gene>
<evidence type="ECO:0000313" key="4">
    <source>
        <dbReference type="Proteomes" id="UP000002218"/>
    </source>
</evidence>
<dbReference type="STRING" id="479431.Namu_1710"/>
<dbReference type="KEGG" id="nml:Namu_1710"/>
<dbReference type="Proteomes" id="UP000002218">
    <property type="component" value="Chromosome"/>
</dbReference>
<evidence type="ECO:0000313" key="3">
    <source>
        <dbReference type="EMBL" id="ACV78100.1"/>
    </source>
</evidence>
<reference evidence="4" key="1">
    <citation type="submission" date="2009-09" db="EMBL/GenBank/DDBJ databases">
        <title>The complete genome of Nakamurella multipartita DSM 44233.</title>
        <authorList>
            <consortium name="US DOE Joint Genome Institute (JGI-PGF)"/>
            <person name="Lucas S."/>
            <person name="Copeland A."/>
            <person name="Lapidus A."/>
            <person name="Glavina del Rio T."/>
            <person name="Dalin E."/>
            <person name="Tice H."/>
            <person name="Bruce D."/>
            <person name="Goodwin L."/>
            <person name="Pitluck S."/>
            <person name="Kyrpides N."/>
            <person name="Mavromatis K."/>
            <person name="Ivanova N."/>
            <person name="Ovchinnikova G."/>
            <person name="Sims D."/>
            <person name="Meincke L."/>
            <person name="Brettin T."/>
            <person name="Detter J.C."/>
            <person name="Han C."/>
            <person name="Larimer F."/>
            <person name="Land M."/>
            <person name="Hauser L."/>
            <person name="Markowitz V."/>
            <person name="Cheng J.-F."/>
            <person name="Hugenholtz P."/>
            <person name="Woyke T."/>
            <person name="Wu D."/>
            <person name="Klenk H.-P."/>
            <person name="Eisen J.A."/>
        </authorList>
    </citation>
    <scope>NUCLEOTIDE SEQUENCE [LARGE SCALE GENOMIC DNA]</scope>
    <source>
        <strain evidence="4">ATCC 700099 / DSM 44233 / CIP 104796 / JCM 9543 / NBRC 105858 / Y-104</strain>
    </source>
</reference>
<dbReference type="AlphaFoldDB" id="C8XFY9"/>
<protein>
    <recommendedName>
        <fullName evidence="2">Hypervirulence associated protein TUDOR domain-containing protein</fullName>
    </recommendedName>
</protein>
<feature type="domain" description="Hypervirulence associated protein TUDOR" evidence="2">
    <location>
        <begin position="11"/>
        <end position="69"/>
    </location>
</feature>
<proteinExistence type="predicted"/>
<dbReference type="EMBL" id="CP001737">
    <property type="protein sequence ID" value="ACV78100.1"/>
    <property type="molecule type" value="Genomic_DNA"/>
</dbReference>
<feature type="compositionally biased region" description="Basic and acidic residues" evidence="1">
    <location>
        <begin position="54"/>
        <end position="78"/>
    </location>
</feature>
<feature type="compositionally biased region" description="Basic and acidic residues" evidence="1">
    <location>
        <begin position="25"/>
        <end position="37"/>
    </location>
</feature>
<dbReference type="InterPro" id="IPR021331">
    <property type="entry name" value="Hva1_TUDOR"/>
</dbReference>